<dbReference type="Proteomes" id="UP000254889">
    <property type="component" value="Chromosome"/>
</dbReference>
<dbReference type="SUPFAM" id="SSF102198">
    <property type="entry name" value="Putative cyclase"/>
    <property type="match status" value="1"/>
</dbReference>
<dbReference type="PANTHER" id="PTHR43564:SF2">
    <property type="entry name" value="BLR6059 PROTEIN"/>
    <property type="match status" value="1"/>
</dbReference>
<accession>A0A345ZUD1</accession>
<dbReference type="EMBL" id="CP031417">
    <property type="protein sequence ID" value="AXK80528.1"/>
    <property type="molecule type" value="Genomic_DNA"/>
</dbReference>
<evidence type="ECO:0000313" key="2">
    <source>
        <dbReference type="Proteomes" id="UP000254889"/>
    </source>
</evidence>
<gene>
    <name evidence="1" type="ORF">DW352_08375</name>
</gene>
<dbReference type="Gene3D" id="3.50.30.50">
    <property type="entry name" value="Putative cyclase"/>
    <property type="match status" value="1"/>
</dbReference>
<dbReference type="InterPro" id="IPR037175">
    <property type="entry name" value="KFase_sf"/>
</dbReference>
<dbReference type="GO" id="GO:0004061">
    <property type="term" value="F:arylformamidase activity"/>
    <property type="evidence" value="ECO:0007669"/>
    <property type="project" value="InterPro"/>
</dbReference>
<dbReference type="InterPro" id="IPR007325">
    <property type="entry name" value="KFase/CYL"/>
</dbReference>
<dbReference type="Pfam" id="PF04199">
    <property type="entry name" value="Cyclase"/>
    <property type="match status" value="1"/>
</dbReference>
<dbReference type="OrthoDB" id="9777007at2"/>
<protein>
    <submittedName>
        <fullName evidence="1">Cyclase family protein</fullName>
    </submittedName>
</protein>
<dbReference type="AlphaFoldDB" id="A0A345ZUD1"/>
<dbReference type="KEGG" id="ptaw:DW352_08375"/>
<sequence length="262" mass="28780">MVQRIVDISMPLENDVPSDPPLARPKLRYFNHTETFDRIGSFFPGLTREDLPDGAAWAVELVEISTHNGTHLDAPYHFHPTMDHALGAPKPAMTIDQVPLDWCFKPGVKLDFRHFPAGYVATAADVEAELARIGHTLAPLDIVLVNTAAAARYGHADYVDSGCGMGREATLYLLERGVRVTGIDGWSWDAPFSATRARYAETKDAKLIWEGHKAGRDIGYCHIEKLHGLEALPATGFTVSCFPVKIRGASAGWTRAVAIFDE</sequence>
<dbReference type="PANTHER" id="PTHR43564">
    <property type="entry name" value="KYNURENINE FORMAMIDASE-LIKE PROTEIN"/>
    <property type="match status" value="1"/>
</dbReference>
<proteinExistence type="predicted"/>
<name>A0A345ZUD1_9HYPH</name>
<dbReference type="RefSeq" id="WP_115690267.1">
    <property type="nucleotide sequence ID" value="NZ_CP031417.1"/>
</dbReference>
<keyword evidence="2" id="KW-1185">Reference proteome</keyword>
<dbReference type="GO" id="GO:0019441">
    <property type="term" value="P:L-tryptophan catabolic process to kynurenine"/>
    <property type="evidence" value="ECO:0007669"/>
    <property type="project" value="InterPro"/>
</dbReference>
<organism evidence="1 2">
    <name type="scientific">Pseudolabrys taiwanensis</name>
    <dbReference type="NCBI Taxonomy" id="331696"/>
    <lineage>
        <taxon>Bacteria</taxon>
        <taxon>Pseudomonadati</taxon>
        <taxon>Pseudomonadota</taxon>
        <taxon>Alphaproteobacteria</taxon>
        <taxon>Hyphomicrobiales</taxon>
        <taxon>Xanthobacteraceae</taxon>
        <taxon>Pseudolabrys</taxon>
    </lineage>
</organism>
<evidence type="ECO:0000313" key="1">
    <source>
        <dbReference type="EMBL" id="AXK80528.1"/>
    </source>
</evidence>
<reference evidence="1 2" key="1">
    <citation type="submission" date="2018-07" db="EMBL/GenBank/DDBJ databases">
        <authorList>
            <person name="Quirk P.G."/>
            <person name="Krulwich T.A."/>
        </authorList>
    </citation>
    <scope>NUCLEOTIDE SEQUENCE [LARGE SCALE GENOMIC DNA]</scope>
    <source>
        <strain evidence="1 2">CC-BB4</strain>
    </source>
</reference>